<comment type="caution">
    <text evidence="2">The sequence shown here is derived from an EMBL/GenBank/DDBJ whole genome shotgun (WGS) entry which is preliminary data.</text>
</comment>
<dbReference type="PROSITE" id="PS51186">
    <property type="entry name" value="GNAT"/>
    <property type="match status" value="1"/>
</dbReference>
<evidence type="ECO:0000313" key="3">
    <source>
        <dbReference type="Proteomes" id="UP000267464"/>
    </source>
</evidence>
<dbReference type="RefSeq" id="WP_124540189.1">
    <property type="nucleotide sequence ID" value="NZ_QUSW01000002.1"/>
</dbReference>
<dbReference type="PANTHER" id="PTHR43792:SF1">
    <property type="entry name" value="N-ACETYLTRANSFERASE DOMAIN-CONTAINING PROTEIN"/>
    <property type="match status" value="1"/>
</dbReference>
<reference evidence="2 3" key="1">
    <citation type="submission" date="2018-08" db="EMBL/GenBank/DDBJ databases">
        <authorList>
            <person name="Khan S.A."/>
            <person name="Jeon C.O."/>
            <person name="Chun B.H."/>
            <person name="Jeong S.E."/>
        </authorList>
    </citation>
    <scope>NUCLEOTIDE SEQUENCE [LARGE SCALE GENOMIC DNA]</scope>
    <source>
        <strain evidence="2 3">S-16</strain>
    </source>
</reference>
<organism evidence="2 3">
    <name type="scientific">Piscinibacter terrae</name>
    <dbReference type="NCBI Taxonomy" id="2496871"/>
    <lineage>
        <taxon>Bacteria</taxon>
        <taxon>Pseudomonadati</taxon>
        <taxon>Pseudomonadota</taxon>
        <taxon>Betaproteobacteria</taxon>
        <taxon>Burkholderiales</taxon>
        <taxon>Sphaerotilaceae</taxon>
        <taxon>Piscinibacter</taxon>
    </lineage>
</organism>
<dbReference type="EMBL" id="QUSW01000002">
    <property type="protein sequence ID" value="RQP25279.1"/>
    <property type="molecule type" value="Genomic_DNA"/>
</dbReference>
<dbReference type="PANTHER" id="PTHR43792">
    <property type="entry name" value="GNAT FAMILY, PUTATIVE (AFU_ORTHOLOGUE AFUA_3G00765)-RELATED-RELATED"/>
    <property type="match status" value="1"/>
</dbReference>
<feature type="domain" description="N-acetyltransferase" evidence="1">
    <location>
        <begin position="11"/>
        <end position="179"/>
    </location>
</feature>
<proteinExistence type="predicted"/>
<evidence type="ECO:0000313" key="2">
    <source>
        <dbReference type="EMBL" id="RQP25279.1"/>
    </source>
</evidence>
<dbReference type="GO" id="GO:0016747">
    <property type="term" value="F:acyltransferase activity, transferring groups other than amino-acyl groups"/>
    <property type="evidence" value="ECO:0007669"/>
    <property type="project" value="InterPro"/>
</dbReference>
<dbReference type="InterPro" id="IPR000182">
    <property type="entry name" value="GNAT_dom"/>
</dbReference>
<gene>
    <name evidence="2" type="ORF">DZC73_10645</name>
</gene>
<sequence>MSDFAVNTRRLRLRQWKDADRAPFAALNADPRVMEFFPSVRSRETSDTAVDGYMATIAAGGFSNWAVEVLETGTFIGFVGLSVPQRALPCMPCVEIGWRLAAEQWGQGYASEAARCALALGFDHYGLEEIVSFTALVNRRSRAVMERIGMVNANEDFEHPALPVGHHLRRHCLYRITPPGANPA</sequence>
<dbReference type="Pfam" id="PF13302">
    <property type="entry name" value="Acetyltransf_3"/>
    <property type="match status" value="1"/>
</dbReference>
<dbReference type="Proteomes" id="UP000267464">
    <property type="component" value="Unassembled WGS sequence"/>
</dbReference>
<dbReference type="AlphaFoldDB" id="A0A3N7JWS9"/>
<keyword evidence="2" id="KW-0808">Transferase</keyword>
<keyword evidence="3" id="KW-1185">Reference proteome</keyword>
<dbReference type="InterPro" id="IPR051531">
    <property type="entry name" value="N-acetyltransferase"/>
</dbReference>
<evidence type="ECO:0000259" key="1">
    <source>
        <dbReference type="PROSITE" id="PS51186"/>
    </source>
</evidence>
<dbReference type="Gene3D" id="3.40.630.30">
    <property type="match status" value="1"/>
</dbReference>
<protein>
    <submittedName>
        <fullName evidence="2">N-acetyltransferase</fullName>
    </submittedName>
</protein>
<dbReference type="InterPro" id="IPR016181">
    <property type="entry name" value="Acyl_CoA_acyltransferase"/>
</dbReference>
<dbReference type="OrthoDB" id="9801656at2"/>
<reference evidence="2 3" key="2">
    <citation type="submission" date="2018-12" db="EMBL/GenBank/DDBJ databases">
        <title>Rhizobacter gummiphilus sp. nov., a rubber-degrading bacterium isolated from the soil of a botanical garden in Japan.</title>
        <authorList>
            <person name="Shunsuke S.S."/>
        </authorList>
    </citation>
    <scope>NUCLEOTIDE SEQUENCE [LARGE SCALE GENOMIC DNA]</scope>
    <source>
        <strain evidence="2 3">S-16</strain>
    </source>
</reference>
<accession>A0A3N7JWS9</accession>
<dbReference type="SUPFAM" id="SSF55729">
    <property type="entry name" value="Acyl-CoA N-acyltransferases (Nat)"/>
    <property type="match status" value="1"/>
</dbReference>
<name>A0A3N7JWS9_9BURK</name>